<dbReference type="Gene3D" id="1.20.1250.20">
    <property type="entry name" value="MFS general substrate transporter like domains"/>
    <property type="match status" value="1"/>
</dbReference>
<dbReference type="EMBL" id="CP002299">
    <property type="protein sequence ID" value="ADP81849.1"/>
    <property type="molecule type" value="Genomic_DNA"/>
</dbReference>
<evidence type="ECO:0000313" key="8">
    <source>
        <dbReference type="EMBL" id="ADP81849.1"/>
    </source>
</evidence>
<dbReference type="KEGG" id="fri:FraEuI1c_3842"/>
<dbReference type="HOGENOM" id="CLU_033532_1_1_11"/>
<evidence type="ECO:0000256" key="5">
    <source>
        <dbReference type="SAM" id="MobiDB-lite"/>
    </source>
</evidence>
<dbReference type="PANTHER" id="PTHR23542:SF1">
    <property type="entry name" value="MAJOR FACILITATOR SUPERFAMILY (MFS) PROFILE DOMAIN-CONTAINING PROTEIN"/>
    <property type="match status" value="1"/>
</dbReference>
<dbReference type="RefSeq" id="WP_013424967.1">
    <property type="nucleotide sequence ID" value="NC_014666.1"/>
</dbReference>
<dbReference type="InParanoid" id="E3J470"/>
<name>E3J470_PSEI1</name>
<organism evidence="8 9">
    <name type="scientific">Pseudofrankia inefficax (strain DSM 45817 / CECT 9037 / DDB 130130 / EuI1c)</name>
    <name type="common">Frankia inefficax</name>
    <dbReference type="NCBI Taxonomy" id="298654"/>
    <lineage>
        <taxon>Bacteria</taxon>
        <taxon>Bacillati</taxon>
        <taxon>Actinomycetota</taxon>
        <taxon>Actinomycetes</taxon>
        <taxon>Frankiales</taxon>
        <taxon>Frankiaceae</taxon>
        <taxon>Pseudofrankia</taxon>
    </lineage>
</organism>
<dbReference type="AlphaFoldDB" id="E3J470"/>
<evidence type="ECO:0000256" key="3">
    <source>
        <dbReference type="ARBA" id="ARBA00022989"/>
    </source>
</evidence>
<reference evidence="8 9" key="1">
    <citation type="submission" date="2010-10" db="EMBL/GenBank/DDBJ databases">
        <title>Complete sequence of Frankia sp. EuI1c.</title>
        <authorList>
            <consortium name="US DOE Joint Genome Institute"/>
            <person name="Lucas S."/>
            <person name="Copeland A."/>
            <person name="Lapidus A."/>
            <person name="Cheng J.-F."/>
            <person name="Bruce D."/>
            <person name="Goodwin L."/>
            <person name="Pitluck S."/>
            <person name="Chertkov O."/>
            <person name="Detter J.C."/>
            <person name="Han C."/>
            <person name="Tapia R."/>
            <person name="Land M."/>
            <person name="Hauser L."/>
            <person name="Jeffries C."/>
            <person name="Kyrpides N."/>
            <person name="Ivanova N."/>
            <person name="Mikhailova N."/>
            <person name="Beauchemin N."/>
            <person name="Sen A."/>
            <person name="Sur S.A."/>
            <person name="Gtari M."/>
            <person name="Wall L."/>
            <person name="Tisa L."/>
            <person name="Woyke T."/>
        </authorList>
    </citation>
    <scope>NUCLEOTIDE SEQUENCE [LARGE SCALE GENOMIC DNA]</scope>
    <source>
        <strain evidence="9">DSM 45817 / CECT 9037 / EuI1c</strain>
    </source>
</reference>
<dbReference type="InterPro" id="IPR011701">
    <property type="entry name" value="MFS"/>
</dbReference>
<feature type="transmembrane region" description="Helical" evidence="6">
    <location>
        <begin position="148"/>
        <end position="167"/>
    </location>
</feature>
<dbReference type="PROSITE" id="PS50850">
    <property type="entry name" value="MFS"/>
    <property type="match status" value="1"/>
</dbReference>
<feature type="transmembrane region" description="Helical" evidence="6">
    <location>
        <begin position="328"/>
        <end position="347"/>
    </location>
</feature>
<dbReference type="PANTHER" id="PTHR23542">
    <property type="match status" value="1"/>
</dbReference>
<accession>E3J470</accession>
<feature type="transmembrane region" description="Helical" evidence="6">
    <location>
        <begin position="359"/>
        <end position="377"/>
    </location>
</feature>
<feature type="compositionally biased region" description="Pro residues" evidence="5">
    <location>
        <begin position="431"/>
        <end position="455"/>
    </location>
</feature>
<dbReference type="OrthoDB" id="4229605at2"/>
<keyword evidence="3 6" id="KW-1133">Transmembrane helix</keyword>
<sequence>MAWEAYRRVLARPGAGRVLAVGALVRVATTSTWLVLTLRVVLPGRSGGLGLGYTEAGLVAGLVAVGTAIGSPFVGRGVDRFGARAVLVATAGFQAVFWAAATVLPFAALAPCAFAAGLVYLPIVPVGRQALAALVPEAERQAAFAMDMMSFDVAYALGPLLGVTVATQAGCRVALGLVAVLLAAGGAVLGAVVGPSLPPARFQTAAVDGVATPAGPEAAGAVTADPGGVAKAGRRRATGWLRPRPVAMLLVGAGSTATLAGTDVTLTASMRSFGVLPLLGLVAFLWTVGSIIGGLVYGALHRPVPPVLLLAGLAVLTAPVAFAPSWGWLAVLLVVAGLFCAPVLSAAADRLIQVTPRDVRGTVLGAHASALSVGNFLGADAAGLVIDHAGPSRGFLAVSTLGAALALAAVATDPAALFTGRRGGPRRGPAAQPPPLPEPQPQPLDLPGPEPVPPA</sequence>
<feature type="domain" description="Major facilitator superfamily (MFS) profile" evidence="7">
    <location>
        <begin position="15"/>
        <end position="417"/>
    </location>
</feature>
<keyword evidence="2 6" id="KW-0812">Transmembrane</keyword>
<evidence type="ECO:0000256" key="2">
    <source>
        <dbReference type="ARBA" id="ARBA00022692"/>
    </source>
</evidence>
<evidence type="ECO:0000313" key="9">
    <source>
        <dbReference type="Proteomes" id="UP000002484"/>
    </source>
</evidence>
<proteinExistence type="predicted"/>
<comment type="subcellular location">
    <subcellularLocation>
        <location evidence="1">Cell membrane</location>
        <topology evidence="1">Multi-pass membrane protein</topology>
    </subcellularLocation>
</comment>
<dbReference type="InterPro" id="IPR036259">
    <property type="entry name" value="MFS_trans_sf"/>
</dbReference>
<feature type="transmembrane region" description="Helical" evidence="6">
    <location>
        <begin position="274"/>
        <end position="297"/>
    </location>
</feature>
<keyword evidence="9" id="KW-1185">Reference proteome</keyword>
<feature type="transmembrane region" description="Helical" evidence="6">
    <location>
        <begin position="304"/>
        <end position="322"/>
    </location>
</feature>
<feature type="transmembrane region" description="Helical" evidence="6">
    <location>
        <begin position="173"/>
        <end position="193"/>
    </location>
</feature>
<evidence type="ECO:0000259" key="7">
    <source>
        <dbReference type="PROSITE" id="PS50850"/>
    </source>
</evidence>
<feature type="transmembrane region" description="Helical" evidence="6">
    <location>
        <begin position="106"/>
        <end position="127"/>
    </location>
</feature>
<dbReference type="SUPFAM" id="SSF103473">
    <property type="entry name" value="MFS general substrate transporter"/>
    <property type="match status" value="1"/>
</dbReference>
<keyword evidence="4 6" id="KW-0472">Membrane</keyword>
<dbReference type="Pfam" id="PF07690">
    <property type="entry name" value="MFS_1"/>
    <property type="match status" value="1"/>
</dbReference>
<gene>
    <name evidence="8" type="ordered locus">FraEuI1c_3842</name>
</gene>
<evidence type="ECO:0000256" key="1">
    <source>
        <dbReference type="ARBA" id="ARBA00004651"/>
    </source>
</evidence>
<dbReference type="Proteomes" id="UP000002484">
    <property type="component" value="Chromosome"/>
</dbReference>
<dbReference type="InterPro" id="IPR020846">
    <property type="entry name" value="MFS_dom"/>
</dbReference>
<dbReference type="GO" id="GO:0005886">
    <property type="term" value="C:plasma membrane"/>
    <property type="evidence" value="ECO:0007669"/>
    <property type="project" value="UniProtKB-SubCell"/>
</dbReference>
<feature type="region of interest" description="Disordered" evidence="5">
    <location>
        <begin position="418"/>
        <end position="455"/>
    </location>
</feature>
<protein>
    <submittedName>
        <fullName evidence="8">Major facilitator superfamily MFS_1</fullName>
    </submittedName>
</protein>
<dbReference type="STRING" id="298654.FraEuI1c_3842"/>
<feature type="transmembrane region" description="Helical" evidence="6">
    <location>
        <begin position="56"/>
        <end position="74"/>
    </location>
</feature>
<dbReference type="GO" id="GO:0022857">
    <property type="term" value="F:transmembrane transporter activity"/>
    <property type="evidence" value="ECO:0007669"/>
    <property type="project" value="InterPro"/>
</dbReference>
<dbReference type="eggNOG" id="COG2814">
    <property type="taxonomic scope" value="Bacteria"/>
</dbReference>
<feature type="transmembrane region" description="Helical" evidence="6">
    <location>
        <begin position="18"/>
        <end position="36"/>
    </location>
</feature>
<feature type="transmembrane region" description="Helical" evidence="6">
    <location>
        <begin position="397"/>
        <end position="418"/>
    </location>
</feature>
<evidence type="ECO:0000256" key="6">
    <source>
        <dbReference type="SAM" id="Phobius"/>
    </source>
</evidence>
<evidence type="ECO:0000256" key="4">
    <source>
        <dbReference type="ARBA" id="ARBA00023136"/>
    </source>
</evidence>